<dbReference type="PROSITE" id="PS00455">
    <property type="entry name" value="AMP_BINDING"/>
    <property type="match status" value="1"/>
</dbReference>
<evidence type="ECO:0000256" key="3">
    <source>
        <dbReference type="ARBA" id="ARBA00022598"/>
    </source>
</evidence>
<evidence type="ECO:0000256" key="4">
    <source>
        <dbReference type="ARBA" id="ARBA00023051"/>
    </source>
</evidence>
<dbReference type="GO" id="GO:0009698">
    <property type="term" value="P:phenylpropanoid metabolic process"/>
    <property type="evidence" value="ECO:0007669"/>
    <property type="project" value="UniProtKB-KW"/>
</dbReference>
<dbReference type="InterPro" id="IPR000873">
    <property type="entry name" value="AMP-dep_synth/lig_dom"/>
</dbReference>
<comment type="pathway">
    <text evidence="1">Phytoalexin biosynthesis; 3,4',5-trihydroxystilbene biosynthesis; 3,4',5-trihydroxystilbene from trans-4-coumarate: step 1/2.</text>
</comment>
<evidence type="ECO:0000256" key="2">
    <source>
        <dbReference type="ARBA" id="ARBA00006432"/>
    </source>
</evidence>
<dbReference type="InterPro" id="IPR020845">
    <property type="entry name" value="AMP-binding_CS"/>
</dbReference>
<keyword evidence="7" id="KW-1185">Reference proteome</keyword>
<dbReference type="Proteomes" id="UP000594638">
    <property type="component" value="Unassembled WGS sequence"/>
</dbReference>
<organism evidence="6 7">
    <name type="scientific">Olea europaea subsp. europaea</name>
    <dbReference type="NCBI Taxonomy" id="158383"/>
    <lineage>
        <taxon>Eukaryota</taxon>
        <taxon>Viridiplantae</taxon>
        <taxon>Streptophyta</taxon>
        <taxon>Embryophyta</taxon>
        <taxon>Tracheophyta</taxon>
        <taxon>Spermatophyta</taxon>
        <taxon>Magnoliopsida</taxon>
        <taxon>eudicotyledons</taxon>
        <taxon>Gunneridae</taxon>
        <taxon>Pentapetalae</taxon>
        <taxon>asterids</taxon>
        <taxon>lamiids</taxon>
        <taxon>Lamiales</taxon>
        <taxon>Oleaceae</taxon>
        <taxon>Oleeae</taxon>
        <taxon>Olea</taxon>
    </lineage>
</organism>
<feature type="domain" description="AMP-dependent synthetase/ligase" evidence="5">
    <location>
        <begin position="8"/>
        <end position="146"/>
    </location>
</feature>
<evidence type="ECO:0000313" key="7">
    <source>
        <dbReference type="Proteomes" id="UP000594638"/>
    </source>
</evidence>
<proteinExistence type="inferred from homology"/>
<dbReference type="InterPro" id="IPR042099">
    <property type="entry name" value="ANL_N_sf"/>
</dbReference>
<evidence type="ECO:0000259" key="5">
    <source>
        <dbReference type="Pfam" id="PF00501"/>
    </source>
</evidence>
<keyword evidence="4" id="KW-0587">Phenylpropanoid metabolism</keyword>
<dbReference type="SUPFAM" id="SSF56801">
    <property type="entry name" value="Acetyl-CoA synthetase-like"/>
    <property type="match status" value="1"/>
</dbReference>
<dbReference type="Gramene" id="OE9A094728T1">
    <property type="protein sequence ID" value="OE9A094728C1"/>
    <property type="gene ID" value="OE9A094728"/>
</dbReference>
<evidence type="ECO:0000256" key="1">
    <source>
        <dbReference type="ARBA" id="ARBA00004930"/>
    </source>
</evidence>
<dbReference type="PANTHER" id="PTHR43859:SF7">
    <property type="entry name" value="ACETATE_BUTYRATE--COA LIGASE AAE7, PEROXISOMAL"/>
    <property type="match status" value="1"/>
</dbReference>
<dbReference type="EMBL" id="CACTIH010005546">
    <property type="protein sequence ID" value="CAA2997224.1"/>
    <property type="molecule type" value="Genomic_DNA"/>
</dbReference>
<comment type="similarity">
    <text evidence="2">Belongs to the ATP-dependent AMP-binding enzyme family.</text>
</comment>
<dbReference type="Gene3D" id="3.40.50.12780">
    <property type="entry name" value="N-terminal domain of ligase-like"/>
    <property type="match status" value="1"/>
</dbReference>
<dbReference type="GO" id="GO:0016874">
    <property type="term" value="F:ligase activity"/>
    <property type="evidence" value="ECO:0007669"/>
    <property type="project" value="UniProtKB-KW"/>
</dbReference>
<dbReference type="PANTHER" id="PTHR43859">
    <property type="entry name" value="ACYL-ACTIVATING ENZYME"/>
    <property type="match status" value="1"/>
</dbReference>
<sequence length="146" mass="16237">MTISRVHNIVAVIAPNIPAMYKAHFGVPMSGAVINAINIRHSRSSVMMVDQEFFTLAEEALKIIKEKKKKSKGNFTSPIFIVITDENCDPKTLQYALGKGAIEYEKFLEAGDPDFTWKRSKDEWHSIALGYTSGTTSSPKGVVLHH</sequence>
<gene>
    <name evidence="6" type="ORF">OLEA9_A094728</name>
</gene>
<evidence type="ECO:0000313" key="6">
    <source>
        <dbReference type="EMBL" id="CAA2997224.1"/>
    </source>
</evidence>
<reference evidence="6 7" key="1">
    <citation type="submission" date="2019-12" db="EMBL/GenBank/DDBJ databases">
        <authorList>
            <person name="Alioto T."/>
            <person name="Alioto T."/>
            <person name="Gomez Garrido J."/>
        </authorList>
    </citation>
    <scope>NUCLEOTIDE SEQUENCE [LARGE SCALE GENOMIC DNA]</scope>
</reference>
<dbReference type="OrthoDB" id="10253115at2759"/>
<keyword evidence="3 6" id="KW-0436">Ligase</keyword>
<comment type="caution">
    <text evidence="6">The sequence shown here is derived from an EMBL/GenBank/DDBJ whole genome shotgun (WGS) entry which is preliminary data.</text>
</comment>
<protein>
    <submittedName>
        <fullName evidence="6">Acetate butyrate-- ligase AAE7, peroxisomal</fullName>
    </submittedName>
</protein>
<dbReference type="Pfam" id="PF00501">
    <property type="entry name" value="AMP-binding"/>
    <property type="match status" value="1"/>
</dbReference>
<name>A0A8S0SYC6_OLEEU</name>
<dbReference type="AlphaFoldDB" id="A0A8S0SYC6"/>
<accession>A0A8S0SYC6</accession>